<dbReference type="Proteomes" id="UP000078561">
    <property type="component" value="Unassembled WGS sequence"/>
</dbReference>
<gene>
    <name evidence="2" type="primary">ABSGL_03154.1 scaffold 4267</name>
</gene>
<evidence type="ECO:0000313" key="3">
    <source>
        <dbReference type="Proteomes" id="UP000078561"/>
    </source>
</evidence>
<organism evidence="2">
    <name type="scientific">Absidia glauca</name>
    <name type="common">Pin mould</name>
    <dbReference type="NCBI Taxonomy" id="4829"/>
    <lineage>
        <taxon>Eukaryota</taxon>
        <taxon>Fungi</taxon>
        <taxon>Fungi incertae sedis</taxon>
        <taxon>Mucoromycota</taxon>
        <taxon>Mucoromycotina</taxon>
        <taxon>Mucoromycetes</taxon>
        <taxon>Mucorales</taxon>
        <taxon>Cunninghamellaceae</taxon>
        <taxon>Absidia</taxon>
    </lineage>
</organism>
<name>A0A163USM7_ABSGL</name>
<evidence type="ECO:0000313" key="2">
    <source>
        <dbReference type="EMBL" id="SAL97647.1"/>
    </source>
</evidence>
<protein>
    <submittedName>
        <fullName evidence="2">Uncharacterized protein</fullName>
    </submittedName>
</protein>
<feature type="compositionally biased region" description="Polar residues" evidence="1">
    <location>
        <begin position="1"/>
        <end position="10"/>
    </location>
</feature>
<dbReference type="AlphaFoldDB" id="A0A163USM7"/>
<feature type="region of interest" description="Disordered" evidence="1">
    <location>
        <begin position="1"/>
        <end position="20"/>
    </location>
</feature>
<sequence>MNPANDNTNTSFDPLDDDLSSSLSQLFDGIDSQEDELMYDDDLSDVIQQPSPVTIAPSTTSANLAPAATSQHEDLRVMVQSTYNVQIW</sequence>
<reference evidence="2" key="1">
    <citation type="submission" date="2016-04" db="EMBL/GenBank/DDBJ databases">
        <authorList>
            <person name="Evans L.H."/>
            <person name="Alamgir A."/>
            <person name="Owens N."/>
            <person name="Weber N.D."/>
            <person name="Virtaneva K."/>
            <person name="Barbian K."/>
            <person name="Babar A."/>
            <person name="Rosenke K."/>
        </authorList>
    </citation>
    <scope>NUCLEOTIDE SEQUENCE [LARGE SCALE GENOMIC DNA]</scope>
    <source>
        <strain evidence="2">CBS 101.48</strain>
    </source>
</reference>
<proteinExistence type="predicted"/>
<dbReference type="InParanoid" id="A0A163USM7"/>
<accession>A0A163USM7</accession>
<keyword evidence="3" id="KW-1185">Reference proteome</keyword>
<evidence type="ECO:0000256" key="1">
    <source>
        <dbReference type="SAM" id="MobiDB-lite"/>
    </source>
</evidence>
<dbReference type="EMBL" id="LT551899">
    <property type="protein sequence ID" value="SAL97647.1"/>
    <property type="molecule type" value="Genomic_DNA"/>
</dbReference>